<gene>
    <name evidence="2" type="ORF">GYMLUDRAFT_83498</name>
</gene>
<evidence type="ECO:0000256" key="1">
    <source>
        <dbReference type="SAM" id="MobiDB-lite"/>
    </source>
</evidence>
<protein>
    <submittedName>
        <fullName evidence="2">Uncharacterized protein</fullName>
    </submittedName>
</protein>
<evidence type="ECO:0000313" key="2">
    <source>
        <dbReference type="EMBL" id="KIK64165.1"/>
    </source>
</evidence>
<reference evidence="2 3" key="1">
    <citation type="submission" date="2014-04" db="EMBL/GenBank/DDBJ databases">
        <title>Evolutionary Origins and Diversification of the Mycorrhizal Mutualists.</title>
        <authorList>
            <consortium name="DOE Joint Genome Institute"/>
            <consortium name="Mycorrhizal Genomics Consortium"/>
            <person name="Kohler A."/>
            <person name="Kuo A."/>
            <person name="Nagy L.G."/>
            <person name="Floudas D."/>
            <person name="Copeland A."/>
            <person name="Barry K.W."/>
            <person name="Cichocki N."/>
            <person name="Veneault-Fourrey C."/>
            <person name="LaButti K."/>
            <person name="Lindquist E.A."/>
            <person name="Lipzen A."/>
            <person name="Lundell T."/>
            <person name="Morin E."/>
            <person name="Murat C."/>
            <person name="Riley R."/>
            <person name="Ohm R."/>
            <person name="Sun H."/>
            <person name="Tunlid A."/>
            <person name="Henrissat B."/>
            <person name="Grigoriev I.V."/>
            <person name="Hibbett D.S."/>
            <person name="Martin F."/>
        </authorList>
    </citation>
    <scope>NUCLEOTIDE SEQUENCE [LARGE SCALE GENOMIC DNA]</scope>
    <source>
        <strain evidence="2 3">FD-317 M1</strain>
    </source>
</reference>
<name>A0A0D0BJ26_9AGAR</name>
<dbReference type="EMBL" id="KN834762">
    <property type="protein sequence ID" value="KIK64165.1"/>
    <property type="molecule type" value="Genomic_DNA"/>
</dbReference>
<proteinExistence type="predicted"/>
<dbReference type="Proteomes" id="UP000053593">
    <property type="component" value="Unassembled WGS sequence"/>
</dbReference>
<keyword evidence="3" id="KW-1185">Reference proteome</keyword>
<evidence type="ECO:0000313" key="3">
    <source>
        <dbReference type="Proteomes" id="UP000053593"/>
    </source>
</evidence>
<feature type="region of interest" description="Disordered" evidence="1">
    <location>
        <begin position="58"/>
        <end position="94"/>
    </location>
</feature>
<dbReference type="AlphaFoldDB" id="A0A0D0BJ26"/>
<feature type="region of interest" description="Disordered" evidence="1">
    <location>
        <begin position="135"/>
        <end position="164"/>
    </location>
</feature>
<dbReference type="HOGENOM" id="CLU_1619217_0_0_1"/>
<accession>A0A0D0BJ26</accession>
<sequence length="164" mass="18295">MMCRTATYNAANSMRHTALPSVNTTAECYGEEKIQHTPHVYREVISITQYTLRPAWPRESAGVPYDQDRTMQSQVPESERELENLPSHSSPDVQNAQNQVLPAVSGEEQGLVPGAVEGDTAAELREVRRKMAEMMTDLEAQIDSERGQVSNEPPPDYTDLHLGQ</sequence>
<organism evidence="2 3">
    <name type="scientific">Collybiopsis luxurians FD-317 M1</name>
    <dbReference type="NCBI Taxonomy" id="944289"/>
    <lineage>
        <taxon>Eukaryota</taxon>
        <taxon>Fungi</taxon>
        <taxon>Dikarya</taxon>
        <taxon>Basidiomycota</taxon>
        <taxon>Agaricomycotina</taxon>
        <taxon>Agaricomycetes</taxon>
        <taxon>Agaricomycetidae</taxon>
        <taxon>Agaricales</taxon>
        <taxon>Marasmiineae</taxon>
        <taxon>Omphalotaceae</taxon>
        <taxon>Collybiopsis</taxon>
        <taxon>Collybiopsis luxurians</taxon>
    </lineage>
</organism>